<feature type="compositionally biased region" description="Acidic residues" evidence="1">
    <location>
        <begin position="166"/>
        <end position="185"/>
    </location>
</feature>
<dbReference type="InterPro" id="IPR037524">
    <property type="entry name" value="PA14/GLEYA"/>
</dbReference>
<accession>A0A1T4WG97</accession>
<keyword evidence="6" id="KW-1185">Reference proteome</keyword>
<feature type="compositionally biased region" description="Low complexity" evidence="1">
    <location>
        <begin position="114"/>
        <end position="130"/>
    </location>
</feature>
<evidence type="ECO:0000313" key="5">
    <source>
        <dbReference type="EMBL" id="SKA75988.1"/>
    </source>
</evidence>
<dbReference type="InterPro" id="IPR041033">
    <property type="entry name" value="SpaA_PFL_dom_1"/>
</dbReference>
<dbReference type="RefSeq" id="WP_159446966.1">
    <property type="nucleotide sequence ID" value="NZ_FUYF01000002.1"/>
</dbReference>
<feature type="compositionally biased region" description="Basic and acidic residues" evidence="1">
    <location>
        <begin position="1397"/>
        <end position="1407"/>
    </location>
</feature>
<dbReference type="STRING" id="745368.SAMN02745178_00511"/>
<keyword evidence="3" id="KW-0732">Signal</keyword>
<feature type="compositionally biased region" description="Polar residues" evidence="1">
    <location>
        <begin position="1107"/>
        <end position="1118"/>
    </location>
</feature>
<feature type="chain" id="PRO_5012052351" evidence="3">
    <location>
        <begin position="31"/>
        <end position="1854"/>
    </location>
</feature>
<dbReference type="Gene3D" id="2.60.40.1140">
    <property type="entry name" value="Collagen-binding surface protein Cna, B-type domain"/>
    <property type="match status" value="1"/>
</dbReference>
<sequence>MTKAFSILHRAAALLVALCLLIGMALPVYAAEDEALFFDAGSETIPTIPAANTSSEGVEPAQEPIVSDLETIPDEGDTPPTANEPGTEAGNTVNNTAAVPNNDGKTQEAAENQTPAADTDTAPATDNAPAADKDATADKATAVNAQETTAAKTNTEQDVLFADGDNPNEEDTMPADDLPDNDDANTPDTIADTGASQGFIPATATIYFEDDGRYDSKLGGKCTIHFHACTDSKTNAYIDKVMADTGETVTDQDGKQHKIFSVTLNSADYPAGGFYRIIFQYMEGNSWKEEINAFGNDNVSNTDKLTAIDLLAGKKLVSVGITNNDQLSTHFNQNQPYNPSQWTRVEYYYKDTPLYFQNASSTDLNNVTAVFYKQDGTNGTVKTTSLPIGTVEAGKFYAQKILIPDNQSQFVQFTWDGNGESDLYNFSTDPYDNVPTFDLTKANCFVYNDSASSWQSAGNDLLAKGKTIYFDATLSSYGYEGEGLQQQPMPGSNKKMYCFLTDSASIVTSQEMTLVKADPATPDPATDRQLWSYTIPDGKTYTAVQFSATDNQDATAQDNKTKVYTTAELPPTLTEPCFFADDGDPSAYSQGTVVRDGYWGEKDSLHDAESGKNSTVVDIDNSGIFTQQKGTKYITSTLYDYYTDYELNGLNRDSAPNIDGSSQRRFVTFEQFDRALSSAYTKSDNVKYPLYTGHFEPTGGASFAGVAGGMKLYGWGKPDGDPDQKALYNTFMAVNNSTYDDKGGQQSGDYSRTFQGLVESKTSDGSANGLPLLRAKDSITTNALVDPHFDEAFLQGKNSFNTVLGKVYKDVSFPFTKDAVFKSSTNPNDPEQYAEYWYYDSSKASLYLKQDKGDGKYYLESPIDDEGKPTTHANSKNINASHGFFPFNQTVSTVGASQYNYGFGAKLQFDFTLTDDGQVVAGNDSNTKVPIKFFFSGDDDVWVYIDGKLVLDVGGAHGKASGLLEFGKDNTVTPYVSSNKNTDTKDPMVYTTDAKNKTVYFNQTPITFTKTTSKAIPLDKDLTTHTLTMFYMERGMWDSNMAVAFNFPDSNELQVEKEVNVDKVNDAFKDLFKDQKLFTFTLQNLATHYGAKPIADNGTPKPVEVGSNFTASSSNTDKTTMEKDDNPPDKSGTYHGQTVKWYAQGYDKGSQHRDLRYGTMTLEKSLNIEKRDYLSFDVYAVGNTGDGVLSTNYLYLTLEDDKDNQMGCDLTNGQKSYLNTMLSGSVVMQNNQWVTVKLQLSKMPQDDGFDLKNIKKIRIGDDYERTVYFRNFVFTAKPVVKHMVGFSVEQEDIPDYGSVENNTLKPASGAIFTSSVASSGTQAVDTDGTFDLQDGETVTFTDQFRRGSYISLQETENTALYDTRWEVYENGTLVNTAGESSSVNAASPLPLQGNSTKPEDNRTEKADNPPTDNSYDGNKPKDAKTLVFRSYAAPEEEFPKLKVKFINTVKVGTLVIKKEQANDGSDLTGKSYKFTVTFSNVGGIGLGGVEPMTNTIPVDESWEITGIPIGTRFQVVETPADGSSLKSVICDATDAKYDVDNGVRGTVTSEAEQVTATFTNTAHQLMDIEVEKQWQDADDKPLTDNLPDAIWVKLERRHVNDTTGAWQDVPSMDAVELKYDYMSKTWTHTFERLDKTDVNDGNTPYVYRVAECASKDGKYKADGTVTIGAYTYTASQTDLTDGKITLTNKRTDPEFALNLTKMGIDGTTTPLLGGVEFKLEKLKADGTAEAPKTCMTGSDGESQGKCSFTSLSPGNYRLTETKTADGYTLLSEAIEFTLKADGQCLRDGAAFGAKTTDADGVCNIALTIYNRKGFTLPHTGADAPSLWLLIGLPALVAVLLVLVFRYNKKGGKHS</sequence>
<dbReference type="InterPro" id="IPR013783">
    <property type="entry name" value="Ig-like_fold"/>
</dbReference>
<feature type="region of interest" description="Disordered" evidence="1">
    <location>
        <begin position="70"/>
        <end position="196"/>
    </location>
</feature>
<evidence type="ECO:0000256" key="3">
    <source>
        <dbReference type="SAM" id="SignalP"/>
    </source>
</evidence>
<reference evidence="5 6" key="1">
    <citation type="submission" date="2017-02" db="EMBL/GenBank/DDBJ databases">
        <authorList>
            <person name="Peterson S.W."/>
        </authorList>
    </citation>
    <scope>NUCLEOTIDE SEQUENCE [LARGE SCALE GENOMIC DNA]</scope>
    <source>
        <strain evidence="5 6">ATCC 27749</strain>
    </source>
</reference>
<evidence type="ECO:0000256" key="2">
    <source>
        <dbReference type="SAM" id="Phobius"/>
    </source>
</evidence>
<feature type="compositionally biased region" description="Low complexity" evidence="1">
    <location>
        <begin position="91"/>
        <end position="102"/>
    </location>
</feature>
<evidence type="ECO:0000256" key="1">
    <source>
        <dbReference type="SAM" id="MobiDB-lite"/>
    </source>
</evidence>
<keyword evidence="2" id="KW-1133">Transmembrane helix</keyword>
<feature type="region of interest" description="Disordered" evidence="1">
    <location>
        <begin position="1093"/>
        <end position="1134"/>
    </location>
</feature>
<keyword evidence="2" id="KW-0812">Transmembrane</keyword>
<keyword evidence="2" id="KW-0472">Membrane</keyword>
<dbReference type="EMBL" id="FUYF01000002">
    <property type="protein sequence ID" value="SKA75988.1"/>
    <property type="molecule type" value="Genomic_DNA"/>
</dbReference>
<feature type="signal peptide" evidence="3">
    <location>
        <begin position="1"/>
        <end position="30"/>
    </location>
</feature>
<feature type="transmembrane region" description="Helical" evidence="2">
    <location>
        <begin position="1826"/>
        <end position="1844"/>
    </location>
</feature>
<dbReference type="NCBIfam" id="TIGR01167">
    <property type="entry name" value="LPXTG_anchor"/>
    <property type="match status" value="1"/>
</dbReference>
<name>A0A1T4WG97_9FIRM</name>
<protein>
    <submittedName>
        <fullName evidence="5">LPXTG-motif cell wall anchor domain-containing protein/fibro-slime domain-containing protein</fullName>
    </submittedName>
</protein>
<dbReference type="Pfam" id="PF19407">
    <property type="entry name" value="DUF5979"/>
    <property type="match status" value="1"/>
</dbReference>
<feature type="region of interest" description="Disordered" evidence="1">
    <location>
        <begin position="1379"/>
        <end position="1421"/>
    </location>
</feature>
<feature type="domain" description="PA14" evidence="4">
    <location>
        <begin position="866"/>
        <end position="1059"/>
    </location>
</feature>
<organism evidence="5 6">
    <name type="scientific">Gemmiger formicilis</name>
    <dbReference type="NCBI Taxonomy" id="745368"/>
    <lineage>
        <taxon>Bacteria</taxon>
        <taxon>Bacillati</taxon>
        <taxon>Bacillota</taxon>
        <taxon>Clostridia</taxon>
        <taxon>Eubacteriales</taxon>
        <taxon>Gemmiger</taxon>
    </lineage>
</organism>
<gene>
    <name evidence="5" type="ORF">SAMN02745178_00511</name>
</gene>
<dbReference type="GeneID" id="93337003"/>
<proteinExistence type="predicted"/>
<evidence type="ECO:0000259" key="4">
    <source>
        <dbReference type="PROSITE" id="PS51820"/>
    </source>
</evidence>
<dbReference type="SUPFAM" id="SSF49478">
    <property type="entry name" value="Cna protein B-type domain"/>
    <property type="match status" value="1"/>
</dbReference>
<dbReference type="Gene3D" id="2.60.40.10">
    <property type="entry name" value="Immunoglobulins"/>
    <property type="match status" value="1"/>
</dbReference>
<feature type="compositionally biased region" description="Basic and acidic residues" evidence="1">
    <location>
        <begin position="1119"/>
        <end position="1128"/>
    </location>
</feature>
<dbReference type="Pfam" id="PF17802">
    <property type="entry name" value="SpaA"/>
    <property type="match status" value="1"/>
</dbReference>
<dbReference type="PROSITE" id="PS51820">
    <property type="entry name" value="PA14"/>
    <property type="match status" value="1"/>
</dbReference>
<dbReference type="InterPro" id="IPR046022">
    <property type="entry name" value="DUF5979"/>
</dbReference>
<dbReference type="Proteomes" id="UP000190286">
    <property type="component" value="Unassembled WGS sequence"/>
</dbReference>
<dbReference type="InterPro" id="IPR008454">
    <property type="entry name" value="Collagen-bd_Cna-like_B-typ_dom"/>
</dbReference>
<dbReference type="OrthoDB" id="2199792at2"/>
<dbReference type="Pfam" id="PF05738">
    <property type="entry name" value="Cna_B"/>
    <property type="match status" value="1"/>
</dbReference>
<feature type="compositionally biased region" description="Polar residues" evidence="1">
    <location>
        <begin position="143"/>
        <end position="157"/>
    </location>
</feature>
<evidence type="ECO:0000313" key="6">
    <source>
        <dbReference type="Proteomes" id="UP000190286"/>
    </source>
</evidence>